<keyword evidence="2" id="KW-1185">Reference proteome</keyword>
<evidence type="ECO:0000313" key="1">
    <source>
        <dbReference type="EMBL" id="OMJ16186.1"/>
    </source>
</evidence>
<protein>
    <submittedName>
        <fullName evidence="1">Uncharacterized protein</fullName>
    </submittedName>
</protein>
<dbReference type="EMBL" id="LSSN01002418">
    <property type="protein sequence ID" value="OMJ16186.1"/>
    <property type="molecule type" value="Genomic_DNA"/>
</dbReference>
<gene>
    <name evidence="1" type="ORF">AYI70_g6768</name>
</gene>
<organism evidence="1 2">
    <name type="scientific">Smittium culicis</name>
    <dbReference type="NCBI Taxonomy" id="133412"/>
    <lineage>
        <taxon>Eukaryota</taxon>
        <taxon>Fungi</taxon>
        <taxon>Fungi incertae sedis</taxon>
        <taxon>Zoopagomycota</taxon>
        <taxon>Kickxellomycotina</taxon>
        <taxon>Harpellomycetes</taxon>
        <taxon>Harpellales</taxon>
        <taxon>Legeriomycetaceae</taxon>
        <taxon>Smittium</taxon>
    </lineage>
</organism>
<accession>A0A1R1XNH3</accession>
<evidence type="ECO:0000313" key="2">
    <source>
        <dbReference type="Proteomes" id="UP000187283"/>
    </source>
</evidence>
<sequence>MSNPGKKPNSADEWSILTKAQQQLIDLQKAVDRGIEIDPDDIDRVVEEASEAPRLPPTTLHEKKMMQMIDMVTKSLTELSQKKRLDPIFKALMTPKARQKLMINW</sequence>
<dbReference type="AlphaFoldDB" id="A0A1R1XNH3"/>
<dbReference type="Proteomes" id="UP000187283">
    <property type="component" value="Unassembled WGS sequence"/>
</dbReference>
<reference evidence="1 2" key="1">
    <citation type="submission" date="2017-01" db="EMBL/GenBank/DDBJ databases">
        <authorList>
            <person name="Mah S.A."/>
            <person name="Swanson W.J."/>
            <person name="Moy G.W."/>
            <person name="Vacquier V.D."/>
        </authorList>
    </citation>
    <scope>NUCLEOTIDE SEQUENCE [LARGE SCALE GENOMIC DNA]</scope>
    <source>
        <strain evidence="1 2">GSMNP</strain>
    </source>
</reference>
<proteinExistence type="predicted"/>
<name>A0A1R1XNH3_9FUNG</name>
<dbReference type="OrthoDB" id="10333393at2759"/>
<comment type="caution">
    <text evidence="1">The sequence shown here is derived from an EMBL/GenBank/DDBJ whole genome shotgun (WGS) entry which is preliminary data.</text>
</comment>